<feature type="chain" id="PRO_5044829779" evidence="1">
    <location>
        <begin position="23"/>
        <end position="152"/>
    </location>
</feature>
<accession>A0ABD3VR02</accession>
<evidence type="ECO:0000313" key="2">
    <source>
        <dbReference type="EMBL" id="KAL3864017.1"/>
    </source>
</evidence>
<dbReference type="EMBL" id="JBJQND010000010">
    <property type="protein sequence ID" value="KAL3864017.1"/>
    <property type="molecule type" value="Genomic_DNA"/>
</dbReference>
<organism evidence="2 3">
    <name type="scientific">Sinanodonta woodiana</name>
    <name type="common">Chinese pond mussel</name>
    <name type="synonym">Anodonta woodiana</name>
    <dbReference type="NCBI Taxonomy" id="1069815"/>
    <lineage>
        <taxon>Eukaryota</taxon>
        <taxon>Metazoa</taxon>
        <taxon>Spiralia</taxon>
        <taxon>Lophotrochozoa</taxon>
        <taxon>Mollusca</taxon>
        <taxon>Bivalvia</taxon>
        <taxon>Autobranchia</taxon>
        <taxon>Heteroconchia</taxon>
        <taxon>Palaeoheterodonta</taxon>
        <taxon>Unionida</taxon>
        <taxon>Unionoidea</taxon>
        <taxon>Unionidae</taxon>
        <taxon>Unioninae</taxon>
        <taxon>Sinanodonta</taxon>
    </lineage>
</organism>
<evidence type="ECO:0000256" key="1">
    <source>
        <dbReference type="SAM" id="SignalP"/>
    </source>
</evidence>
<sequence length="152" mass="16823">MKMQGLAIGILNLICLFSTSLAHVRNQRMRSGFLFLGSRTPLIPSAQQGGIEAYERTSGEYGSYRQQPSWQLAALKDNARHLNNSSVSGTAGNKDNVSWILSNMKSLTNTGNGIMEFWNSYAPKAPPSVVVPLDINTLKQEKQSFKSRFNKV</sequence>
<dbReference type="AlphaFoldDB" id="A0ABD3VR02"/>
<gene>
    <name evidence="2" type="ORF">ACJMK2_005729</name>
</gene>
<feature type="signal peptide" evidence="1">
    <location>
        <begin position="1"/>
        <end position="22"/>
    </location>
</feature>
<keyword evidence="1" id="KW-0732">Signal</keyword>
<proteinExistence type="predicted"/>
<protein>
    <submittedName>
        <fullName evidence="2">Uncharacterized protein</fullName>
    </submittedName>
</protein>
<dbReference type="Proteomes" id="UP001634394">
    <property type="component" value="Unassembled WGS sequence"/>
</dbReference>
<reference evidence="2 3" key="1">
    <citation type="submission" date="2024-11" db="EMBL/GenBank/DDBJ databases">
        <title>Chromosome-level genome assembly of the freshwater bivalve Anodonta woodiana.</title>
        <authorList>
            <person name="Chen X."/>
        </authorList>
    </citation>
    <scope>NUCLEOTIDE SEQUENCE [LARGE SCALE GENOMIC DNA]</scope>
    <source>
        <strain evidence="2">MN2024</strain>
        <tissue evidence="2">Gills</tissue>
    </source>
</reference>
<evidence type="ECO:0000313" key="3">
    <source>
        <dbReference type="Proteomes" id="UP001634394"/>
    </source>
</evidence>
<name>A0ABD3VR02_SINWO</name>
<comment type="caution">
    <text evidence="2">The sequence shown here is derived from an EMBL/GenBank/DDBJ whole genome shotgun (WGS) entry which is preliminary data.</text>
</comment>
<keyword evidence="3" id="KW-1185">Reference proteome</keyword>